<feature type="compositionally biased region" description="Low complexity" evidence="1">
    <location>
        <begin position="461"/>
        <end position="473"/>
    </location>
</feature>
<evidence type="ECO:0000256" key="1">
    <source>
        <dbReference type="SAM" id="MobiDB-lite"/>
    </source>
</evidence>
<feature type="compositionally biased region" description="Polar residues" evidence="1">
    <location>
        <begin position="382"/>
        <end position="395"/>
    </location>
</feature>
<dbReference type="AlphaFoldDB" id="F4RF13"/>
<feature type="region of interest" description="Disordered" evidence="1">
    <location>
        <begin position="39"/>
        <end position="138"/>
    </location>
</feature>
<keyword evidence="3" id="KW-1185">Reference proteome</keyword>
<feature type="compositionally biased region" description="Polar residues" evidence="1">
    <location>
        <begin position="435"/>
        <end position="460"/>
    </location>
</feature>
<dbReference type="VEuPathDB" id="FungiDB:MELLADRAFT_84247"/>
<dbReference type="RefSeq" id="XP_007407993.1">
    <property type="nucleotide sequence ID" value="XM_007407931.1"/>
</dbReference>
<name>F4RF13_MELLP</name>
<feature type="compositionally biased region" description="Polar residues" evidence="1">
    <location>
        <begin position="609"/>
        <end position="618"/>
    </location>
</feature>
<dbReference type="Proteomes" id="UP000001072">
    <property type="component" value="Unassembled WGS sequence"/>
</dbReference>
<protein>
    <submittedName>
        <fullName evidence="2">Uncharacterized protein</fullName>
    </submittedName>
</protein>
<feature type="compositionally biased region" description="Polar residues" evidence="1">
    <location>
        <begin position="496"/>
        <end position="507"/>
    </location>
</feature>
<feature type="compositionally biased region" description="Polar residues" evidence="1">
    <location>
        <begin position="39"/>
        <end position="70"/>
    </location>
</feature>
<feature type="region of interest" description="Disordered" evidence="1">
    <location>
        <begin position="196"/>
        <end position="332"/>
    </location>
</feature>
<dbReference type="EMBL" id="GL883099">
    <property type="protein sequence ID" value="EGG09019.1"/>
    <property type="molecule type" value="Genomic_DNA"/>
</dbReference>
<sequence>MLERDLRLQRSSRTEHGEIELQLSRADLQALEDLLNSNGTSLPLKSAPNVTNSHEIAPQDPNTSKVSSKPQHPDLADDHTILGGSSHHVHATSDSPPRTRQRCESDTSAPETVIFPTAPASSGAHQADQSETSITGSDQSLNPVFAEENKPQHVQVPVRCSVTLCGKSFRIYLCLTLTRLLILSTYACQSLAITDSGDESTVSHPGGSSITPQDPNTSMASSTRQCSDPSGDHTILAPDGMNSGEIAPHDPNTSMLSLKRQRSDLSDDHTILRGSSHHVHATSESPPRTRQRCESDTLAPGKAIKSQFPTTPASSAAHQADQSGSDQSSNPVCMEENETQHVQVPVHCSVTLYPNTSMASSTRQRSDPSGDHTILAPDGMNSGKTAPQDPNTSMLSLKRQRSDLSDDHTILRGSSHHVHVTSESPPRTRQRCKSDTSAPETAIKSQFPTAPASSAAHQADQSGISIPGSQQSSNPVSMEEKETQHVQDPVRCSATYYGSETHSSQAGHQDPDNLLNLVDNALPSKPPSDDMESGNGSTASHPYNDKSPAVPLCESPIASNNPTSCMVYLKHQHRQLLDVQAPSRSSSLPGHNALVSPPLPRRRGVSDPPTGSTNSKSHPVSVEGQENHYVGDLVRCPSGTHDGSEPPSSRAGLPLKRQCSDPSGDHTISAPDRMDSGEIKPQDPNTSKISLKRHRSDVSDDHTLLRGSLHHVHATSASPPRTRQRCESDTSAFETAIKCWFPTAPAASGARQTDQAEISIIGSDQSSNPLSMEEKETQHVGVPERCSSGTHGY</sequence>
<feature type="compositionally biased region" description="Basic and acidic residues" evidence="1">
    <location>
        <begin position="71"/>
        <end position="80"/>
    </location>
</feature>
<proteinExistence type="predicted"/>
<feature type="region of interest" description="Disordered" evidence="1">
    <location>
        <begin position="581"/>
        <end position="700"/>
    </location>
</feature>
<dbReference type="HOGENOM" id="CLU_354137_0_0_1"/>
<dbReference type="GeneID" id="18933410"/>
<feature type="compositionally biased region" description="Polar residues" evidence="1">
    <location>
        <begin position="307"/>
        <end position="331"/>
    </location>
</feature>
<feature type="region of interest" description="Disordered" evidence="1">
    <location>
        <begin position="357"/>
        <end position="547"/>
    </location>
</feature>
<dbReference type="InParanoid" id="F4RF13"/>
<feature type="compositionally biased region" description="Polar residues" evidence="1">
    <location>
        <begin position="119"/>
        <end position="138"/>
    </location>
</feature>
<organism evidence="3">
    <name type="scientific">Melampsora larici-populina (strain 98AG31 / pathotype 3-4-7)</name>
    <name type="common">Poplar leaf rust fungus</name>
    <dbReference type="NCBI Taxonomy" id="747676"/>
    <lineage>
        <taxon>Eukaryota</taxon>
        <taxon>Fungi</taxon>
        <taxon>Dikarya</taxon>
        <taxon>Basidiomycota</taxon>
        <taxon>Pucciniomycotina</taxon>
        <taxon>Pucciniomycetes</taxon>
        <taxon>Pucciniales</taxon>
        <taxon>Melampsoraceae</taxon>
        <taxon>Melampsora</taxon>
    </lineage>
</organism>
<evidence type="ECO:0000313" key="3">
    <source>
        <dbReference type="Proteomes" id="UP000001072"/>
    </source>
</evidence>
<dbReference type="KEGG" id="mlr:MELLADRAFT_84247"/>
<feature type="compositionally biased region" description="Basic and acidic residues" evidence="1">
    <location>
        <begin position="400"/>
        <end position="410"/>
    </location>
</feature>
<gene>
    <name evidence="2" type="ORF">MELLADRAFT_84247</name>
</gene>
<feature type="compositionally biased region" description="Basic and acidic residues" evidence="1">
    <location>
        <begin position="261"/>
        <end position="271"/>
    </location>
</feature>
<feature type="compositionally biased region" description="Polar residues" evidence="1">
    <location>
        <begin position="196"/>
        <end position="228"/>
    </location>
</feature>
<reference evidence="3" key="1">
    <citation type="journal article" date="2011" name="Proc. Natl. Acad. Sci. U.S.A.">
        <title>Obligate biotrophy features unraveled by the genomic analysis of rust fungi.</title>
        <authorList>
            <person name="Duplessis S."/>
            <person name="Cuomo C.A."/>
            <person name="Lin Y.-C."/>
            <person name="Aerts A."/>
            <person name="Tisserant E."/>
            <person name="Veneault-Fourrey C."/>
            <person name="Joly D.L."/>
            <person name="Hacquard S."/>
            <person name="Amselem J."/>
            <person name="Cantarel B.L."/>
            <person name="Chiu R."/>
            <person name="Coutinho P.M."/>
            <person name="Feau N."/>
            <person name="Field M."/>
            <person name="Frey P."/>
            <person name="Gelhaye E."/>
            <person name="Goldberg J."/>
            <person name="Grabherr M.G."/>
            <person name="Kodira C.D."/>
            <person name="Kohler A."/>
            <person name="Kuees U."/>
            <person name="Lindquist E.A."/>
            <person name="Lucas S.M."/>
            <person name="Mago R."/>
            <person name="Mauceli E."/>
            <person name="Morin E."/>
            <person name="Murat C."/>
            <person name="Pangilinan J.L."/>
            <person name="Park R."/>
            <person name="Pearson M."/>
            <person name="Quesneville H."/>
            <person name="Rouhier N."/>
            <person name="Sakthikumar S."/>
            <person name="Salamov A.A."/>
            <person name="Schmutz J."/>
            <person name="Selles B."/>
            <person name="Shapiro H."/>
            <person name="Tanguay P."/>
            <person name="Tuskan G.A."/>
            <person name="Henrissat B."/>
            <person name="Van de Peer Y."/>
            <person name="Rouze P."/>
            <person name="Ellis J.G."/>
            <person name="Dodds P.N."/>
            <person name="Schein J.E."/>
            <person name="Zhong S."/>
            <person name="Hamelin R.C."/>
            <person name="Grigoriev I.V."/>
            <person name="Szabo L.J."/>
            <person name="Martin F."/>
        </authorList>
    </citation>
    <scope>NUCLEOTIDE SEQUENCE [LARGE SCALE GENOMIC DNA]</scope>
    <source>
        <strain evidence="3">98AG31 / pathotype 3-4-7</strain>
    </source>
</reference>
<accession>F4RF13</accession>
<feature type="compositionally biased region" description="Basic and acidic residues" evidence="1">
    <location>
        <begin position="672"/>
        <end position="681"/>
    </location>
</feature>
<evidence type="ECO:0000313" key="2">
    <source>
        <dbReference type="EMBL" id="EGG09019.1"/>
    </source>
</evidence>
<feature type="region of interest" description="Disordered" evidence="1">
    <location>
        <begin position="763"/>
        <end position="793"/>
    </location>
</feature>